<sequence length="398" mass="42934">MRSTDYLRLTLTSLKSSRLRASLTILGIAIGICAVVLLTTLGEGLRLYVLENFSQFGSRIIAINPGKSQTGGTGGLLASTRPLLVEDAWSLRQLPYAEYVVPVVQGSGAIEFGRRVRYTDIIGTGGDMAAAWRFDVARGRFLADSRGGYPQPWAVLGHKVKQELFAEQNALGQFIRVGGERYRVVGIMAEKGQMLGFDLDDIVYIPVERALSLFNRSGLMEIDVTYRAGTTAEAMAERVRQRLIARHGVEDFSLITQDEMMRSLDRILAILTVAIGGLGGISLVVGAIGIITIMVTTVHERRAEIGLLRAIGATQRQIMWLFLGEAVLLALIGGVVGILFSGLTLGLLTLAMPTLPIQLSSFYLLLALLLSALVGLISGVLPARRAAGLNPVLALQSE</sequence>
<evidence type="ECO:0000259" key="9">
    <source>
        <dbReference type="Pfam" id="PF12704"/>
    </source>
</evidence>
<evidence type="ECO:0000313" key="10">
    <source>
        <dbReference type="EMBL" id="PSL12551.1"/>
    </source>
</evidence>
<feature type="transmembrane region" description="Helical" evidence="7">
    <location>
        <begin position="360"/>
        <end position="381"/>
    </location>
</feature>
<dbReference type="GO" id="GO:0022857">
    <property type="term" value="F:transmembrane transporter activity"/>
    <property type="evidence" value="ECO:0007669"/>
    <property type="project" value="TreeGrafter"/>
</dbReference>
<protein>
    <submittedName>
        <fullName evidence="10">Putative ABC transport system permease protein</fullName>
    </submittedName>
</protein>
<name>A0A2P8ESU2_9GAMM</name>
<keyword evidence="5 7" id="KW-0472">Membrane</keyword>
<evidence type="ECO:0000256" key="7">
    <source>
        <dbReference type="SAM" id="Phobius"/>
    </source>
</evidence>
<keyword evidence="2" id="KW-1003">Cell membrane</keyword>
<keyword evidence="3 7" id="KW-0812">Transmembrane</keyword>
<evidence type="ECO:0000259" key="8">
    <source>
        <dbReference type="Pfam" id="PF02687"/>
    </source>
</evidence>
<evidence type="ECO:0000256" key="4">
    <source>
        <dbReference type="ARBA" id="ARBA00022989"/>
    </source>
</evidence>
<dbReference type="Pfam" id="PF02687">
    <property type="entry name" value="FtsX"/>
    <property type="match status" value="1"/>
</dbReference>
<feature type="transmembrane region" description="Helical" evidence="7">
    <location>
        <begin position="318"/>
        <end position="340"/>
    </location>
</feature>
<feature type="transmembrane region" description="Helical" evidence="7">
    <location>
        <begin position="21"/>
        <end position="42"/>
    </location>
</feature>
<dbReference type="InterPro" id="IPR025857">
    <property type="entry name" value="MacB_PCD"/>
</dbReference>
<dbReference type="RefSeq" id="WP_106592446.1">
    <property type="nucleotide sequence ID" value="NZ_PYGI01000017.1"/>
</dbReference>
<keyword evidence="4 7" id="KW-1133">Transmembrane helix</keyword>
<evidence type="ECO:0000256" key="2">
    <source>
        <dbReference type="ARBA" id="ARBA00022475"/>
    </source>
</evidence>
<comment type="subcellular location">
    <subcellularLocation>
        <location evidence="1">Cell membrane</location>
        <topology evidence="1">Multi-pass membrane protein</topology>
    </subcellularLocation>
</comment>
<feature type="domain" description="ABC3 transporter permease C-terminal" evidence="8">
    <location>
        <begin position="279"/>
        <end position="391"/>
    </location>
</feature>
<dbReference type="GO" id="GO:0005886">
    <property type="term" value="C:plasma membrane"/>
    <property type="evidence" value="ECO:0007669"/>
    <property type="project" value="UniProtKB-SubCell"/>
</dbReference>
<dbReference type="Proteomes" id="UP000242133">
    <property type="component" value="Unassembled WGS sequence"/>
</dbReference>
<dbReference type="PANTHER" id="PTHR30572:SF4">
    <property type="entry name" value="ABC TRANSPORTER PERMEASE YTRF"/>
    <property type="match status" value="1"/>
</dbReference>
<gene>
    <name evidence="10" type="ORF">CLV44_11780</name>
</gene>
<dbReference type="InterPro" id="IPR003838">
    <property type="entry name" value="ABC3_permease_C"/>
</dbReference>
<evidence type="ECO:0000256" key="3">
    <source>
        <dbReference type="ARBA" id="ARBA00022692"/>
    </source>
</evidence>
<evidence type="ECO:0000256" key="1">
    <source>
        <dbReference type="ARBA" id="ARBA00004651"/>
    </source>
</evidence>
<feature type="domain" description="MacB-like periplasmic core" evidence="9">
    <location>
        <begin position="23"/>
        <end position="241"/>
    </location>
</feature>
<feature type="transmembrane region" description="Helical" evidence="7">
    <location>
        <begin position="267"/>
        <end position="297"/>
    </location>
</feature>
<dbReference type="Pfam" id="PF12704">
    <property type="entry name" value="MacB_PCD"/>
    <property type="match status" value="1"/>
</dbReference>
<dbReference type="AlphaFoldDB" id="A0A2P8ESU2"/>
<dbReference type="InterPro" id="IPR050250">
    <property type="entry name" value="Macrolide_Exporter_MacB"/>
</dbReference>
<keyword evidence="11" id="KW-1185">Reference proteome</keyword>
<evidence type="ECO:0000256" key="5">
    <source>
        <dbReference type="ARBA" id="ARBA00023136"/>
    </source>
</evidence>
<dbReference type="OrthoDB" id="9802264at2"/>
<evidence type="ECO:0000256" key="6">
    <source>
        <dbReference type="ARBA" id="ARBA00038076"/>
    </source>
</evidence>
<dbReference type="PANTHER" id="PTHR30572">
    <property type="entry name" value="MEMBRANE COMPONENT OF TRANSPORTER-RELATED"/>
    <property type="match status" value="1"/>
</dbReference>
<dbReference type="EMBL" id="PYGI01000017">
    <property type="protein sequence ID" value="PSL12551.1"/>
    <property type="molecule type" value="Genomic_DNA"/>
</dbReference>
<organism evidence="10 11">
    <name type="scientific">Marinobacterium halophilum</name>
    <dbReference type="NCBI Taxonomy" id="267374"/>
    <lineage>
        <taxon>Bacteria</taxon>
        <taxon>Pseudomonadati</taxon>
        <taxon>Pseudomonadota</taxon>
        <taxon>Gammaproteobacteria</taxon>
        <taxon>Oceanospirillales</taxon>
        <taxon>Oceanospirillaceae</taxon>
        <taxon>Marinobacterium</taxon>
    </lineage>
</organism>
<comment type="caution">
    <text evidence="10">The sequence shown here is derived from an EMBL/GenBank/DDBJ whole genome shotgun (WGS) entry which is preliminary data.</text>
</comment>
<comment type="similarity">
    <text evidence="6">Belongs to the ABC-4 integral membrane protein family.</text>
</comment>
<reference evidence="10 11" key="1">
    <citation type="submission" date="2018-03" db="EMBL/GenBank/DDBJ databases">
        <title>Genomic Encyclopedia of Archaeal and Bacterial Type Strains, Phase II (KMG-II): from individual species to whole genera.</title>
        <authorList>
            <person name="Goeker M."/>
        </authorList>
    </citation>
    <scope>NUCLEOTIDE SEQUENCE [LARGE SCALE GENOMIC DNA]</scope>
    <source>
        <strain evidence="10 11">DSM 17586</strain>
    </source>
</reference>
<accession>A0A2P8ESU2</accession>
<proteinExistence type="inferred from homology"/>
<evidence type="ECO:0000313" key="11">
    <source>
        <dbReference type="Proteomes" id="UP000242133"/>
    </source>
</evidence>